<proteinExistence type="predicted"/>
<feature type="region of interest" description="Disordered" evidence="1">
    <location>
        <begin position="89"/>
        <end position="113"/>
    </location>
</feature>
<evidence type="ECO:0000313" key="2">
    <source>
        <dbReference type="EMBL" id="KKK48341.1"/>
    </source>
</evidence>
<accession>A0A0F8YJQ4</accession>
<dbReference type="EMBL" id="LAZR01069113">
    <property type="protein sequence ID" value="KKK48341.1"/>
    <property type="molecule type" value="Genomic_DNA"/>
</dbReference>
<evidence type="ECO:0000256" key="1">
    <source>
        <dbReference type="SAM" id="MobiDB-lite"/>
    </source>
</evidence>
<feature type="compositionally biased region" description="Basic and acidic residues" evidence="1">
    <location>
        <begin position="104"/>
        <end position="113"/>
    </location>
</feature>
<comment type="caution">
    <text evidence="2">The sequence shown here is derived from an EMBL/GenBank/DDBJ whole genome shotgun (WGS) entry which is preliminary data.</text>
</comment>
<organism evidence="2">
    <name type="scientific">marine sediment metagenome</name>
    <dbReference type="NCBI Taxonomy" id="412755"/>
    <lineage>
        <taxon>unclassified sequences</taxon>
        <taxon>metagenomes</taxon>
        <taxon>ecological metagenomes</taxon>
    </lineage>
</organism>
<dbReference type="AlphaFoldDB" id="A0A0F8YJQ4"/>
<sequence length="113" mass="12828">MDEELKWPRKELQSLAARIEELEQTNQAQSATIMQLSGRVNANNEEAGDKLVKLEARVAIVQRAQAETGRRDELDKLVESIGQRLEQAENRMSEMGSPSTDGFQRVDIRGRFE</sequence>
<reference evidence="2" key="1">
    <citation type="journal article" date="2015" name="Nature">
        <title>Complex archaea that bridge the gap between prokaryotes and eukaryotes.</title>
        <authorList>
            <person name="Spang A."/>
            <person name="Saw J.H."/>
            <person name="Jorgensen S.L."/>
            <person name="Zaremba-Niedzwiedzka K."/>
            <person name="Martijn J."/>
            <person name="Lind A.E."/>
            <person name="van Eijk R."/>
            <person name="Schleper C."/>
            <person name="Guy L."/>
            <person name="Ettema T.J."/>
        </authorList>
    </citation>
    <scope>NUCLEOTIDE SEQUENCE</scope>
</reference>
<protein>
    <submittedName>
        <fullName evidence="2">Uncharacterized protein</fullName>
    </submittedName>
</protein>
<gene>
    <name evidence="2" type="ORF">LCGC14_3146070</name>
</gene>
<name>A0A0F8YJQ4_9ZZZZ</name>